<dbReference type="Gene3D" id="2.60.120.10">
    <property type="entry name" value="Jelly Rolls"/>
    <property type="match status" value="1"/>
</dbReference>
<organism evidence="13 14">
    <name type="scientific">Candidimonas nitroreducens</name>
    <dbReference type="NCBI Taxonomy" id="683354"/>
    <lineage>
        <taxon>Bacteria</taxon>
        <taxon>Pseudomonadati</taxon>
        <taxon>Pseudomonadota</taxon>
        <taxon>Betaproteobacteria</taxon>
        <taxon>Burkholderiales</taxon>
        <taxon>Alcaligenaceae</taxon>
        <taxon>Candidimonas</taxon>
    </lineage>
</organism>
<feature type="transmembrane region" description="Helical" evidence="11">
    <location>
        <begin position="389"/>
        <end position="409"/>
    </location>
</feature>
<feature type="transmembrane region" description="Helical" evidence="11">
    <location>
        <begin position="250"/>
        <end position="268"/>
    </location>
</feature>
<comment type="caution">
    <text evidence="13">The sequence shown here is derived from an EMBL/GenBank/DDBJ whole genome shotgun (WGS) entry which is preliminary data.</text>
</comment>
<feature type="transmembrane region" description="Helical" evidence="11">
    <location>
        <begin position="101"/>
        <end position="120"/>
    </location>
</feature>
<evidence type="ECO:0000256" key="10">
    <source>
        <dbReference type="SAM" id="MobiDB-lite"/>
    </source>
</evidence>
<evidence type="ECO:0000256" key="4">
    <source>
        <dbReference type="ARBA" id="ARBA00022692"/>
    </source>
</evidence>
<evidence type="ECO:0000313" key="14">
    <source>
        <dbReference type="Proteomes" id="UP000214603"/>
    </source>
</evidence>
<evidence type="ECO:0000256" key="8">
    <source>
        <dbReference type="ARBA" id="ARBA00023136"/>
    </source>
</evidence>
<feature type="compositionally biased region" description="Pro residues" evidence="10">
    <location>
        <begin position="858"/>
        <end position="867"/>
    </location>
</feature>
<dbReference type="GO" id="GO:0015385">
    <property type="term" value="F:sodium:proton antiporter activity"/>
    <property type="evidence" value="ECO:0007669"/>
    <property type="project" value="InterPro"/>
</dbReference>
<feature type="transmembrane region" description="Helical" evidence="11">
    <location>
        <begin position="72"/>
        <end position="89"/>
    </location>
</feature>
<dbReference type="GO" id="GO:0005886">
    <property type="term" value="C:plasma membrane"/>
    <property type="evidence" value="ECO:0007669"/>
    <property type="project" value="UniProtKB-SubCell"/>
</dbReference>
<name>A0A225MR75_9BURK</name>
<dbReference type="PANTHER" id="PTHR10110:SF86">
    <property type="entry name" value="SODIUM_HYDROGEN EXCHANGER 7"/>
    <property type="match status" value="1"/>
</dbReference>
<feature type="region of interest" description="Disordered" evidence="10">
    <location>
        <begin position="843"/>
        <end position="895"/>
    </location>
</feature>
<evidence type="ECO:0000256" key="11">
    <source>
        <dbReference type="SAM" id="Phobius"/>
    </source>
</evidence>
<evidence type="ECO:0000256" key="5">
    <source>
        <dbReference type="ARBA" id="ARBA00022989"/>
    </source>
</evidence>
<keyword evidence="8 11" id="KW-0472">Membrane</keyword>
<keyword evidence="14" id="KW-1185">Reference proteome</keyword>
<evidence type="ECO:0000256" key="9">
    <source>
        <dbReference type="ARBA" id="ARBA00023201"/>
    </source>
</evidence>
<evidence type="ECO:0000256" key="1">
    <source>
        <dbReference type="ARBA" id="ARBA00004651"/>
    </source>
</evidence>
<dbReference type="InterPro" id="IPR018490">
    <property type="entry name" value="cNMP-bd_dom_sf"/>
</dbReference>
<dbReference type="GO" id="GO:0015386">
    <property type="term" value="F:potassium:proton antiporter activity"/>
    <property type="evidence" value="ECO:0007669"/>
    <property type="project" value="TreeGrafter"/>
</dbReference>
<dbReference type="Pfam" id="PF00027">
    <property type="entry name" value="cNMP_binding"/>
    <property type="match status" value="1"/>
</dbReference>
<keyword evidence="6" id="KW-0915">Sodium</keyword>
<feature type="transmembrane region" description="Helical" evidence="11">
    <location>
        <begin position="357"/>
        <end position="377"/>
    </location>
</feature>
<dbReference type="SMART" id="SM00100">
    <property type="entry name" value="cNMP"/>
    <property type="match status" value="1"/>
</dbReference>
<feature type="transmembrane region" description="Helical" evidence="11">
    <location>
        <begin position="31"/>
        <end position="52"/>
    </location>
</feature>
<gene>
    <name evidence="13" type="ORF">CEY11_06100</name>
</gene>
<comment type="subcellular location">
    <subcellularLocation>
        <location evidence="1">Cell membrane</location>
        <topology evidence="1">Multi-pass membrane protein</topology>
    </subcellularLocation>
</comment>
<reference evidence="14" key="1">
    <citation type="submission" date="2017-06" db="EMBL/GenBank/DDBJ databases">
        <title>Herbaspirillum phytohormonus sp. nov., isolated from the root nodule of Robinia pseudoacacia in lead-zinc mine.</title>
        <authorList>
            <person name="Fan M."/>
            <person name="Lin Y."/>
        </authorList>
    </citation>
    <scope>NUCLEOTIDE SEQUENCE [LARGE SCALE GENOMIC DNA]</scope>
    <source>
        <strain evidence="14">SC-089</strain>
    </source>
</reference>
<keyword evidence="3" id="KW-1003">Cell membrane</keyword>
<feature type="transmembrane region" description="Helical" evidence="11">
    <location>
        <begin position="193"/>
        <end position="213"/>
    </location>
</feature>
<feature type="transmembrane region" description="Helical" evidence="11">
    <location>
        <begin position="289"/>
        <end position="309"/>
    </location>
</feature>
<dbReference type="CDD" id="cd00038">
    <property type="entry name" value="CAP_ED"/>
    <property type="match status" value="1"/>
</dbReference>
<dbReference type="PROSITE" id="PS50042">
    <property type="entry name" value="CNMP_BINDING_3"/>
    <property type="match status" value="1"/>
</dbReference>
<dbReference type="InterPro" id="IPR018422">
    <property type="entry name" value="Cation/H_exchanger_CPA1"/>
</dbReference>
<accession>A0A225MR75</accession>
<feature type="compositionally biased region" description="Low complexity" evidence="10">
    <location>
        <begin position="845"/>
        <end position="857"/>
    </location>
</feature>
<dbReference type="InterPro" id="IPR000595">
    <property type="entry name" value="cNMP-bd_dom"/>
</dbReference>
<dbReference type="RefSeq" id="WP_088602456.1">
    <property type="nucleotide sequence ID" value="NZ_NJIH01000003.1"/>
</dbReference>
<evidence type="ECO:0000256" key="7">
    <source>
        <dbReference type="ARBA" id="ARBA00023065"/>
    </source>
</evidence>
<dbReference type="GO" id="GO:0098719">
    <property type="term" value="P:sodium ion import across plasma membrane"/>
    <property type="evidence" value="ECO:0007669"/>
    <property type="project" value="TreeGrafter"/>
</dbReference>
<keyword evidence="4 11" id="KW-0812">Transmembrane</keyword>
<feature type="domain" description="Cyclic nucleotide-binding" evidence="12">
    <location>
        <begin position="703"/>
        <end position="818"/>
    </location>
</feature>
<dbReference type="InterPro" id="IPR006153">
    <property type="entry name" value="Cation/H_exchanger_TM"/>
</dbReference>
<keyword evidence="9" id="KW-0739">Sodium transport</keyword>
<keyword evidence="7" id="KW-0406">Ion transport</keyword>
<feature type="compositionally biased region" description="Low complexity" evidence="10">
    <location>
        <begin position="884"/>
        <end position="895"/>
    </location>
</feature>
<feature type="transmembrane region" description="Helical" evidence="11">
    <location>
        <begin position="6"/>
        <end position="24"/>
    </location>
</feature>
<dbReference type="Gene3D" id="6.10.140.1330">
    <property type="match status" value="1"/>
</dbReference>
<evidence type="ECO:0000259" key="12">
    <source>
        <dbReference type="PROSITE" id="PS50042"/>
    </source>
</evidence>
<keyword evidence="2" id="KW-0813">Transport</keyword>
<dbReference type="Pfam" id="PF00999">
    <property type="entry name" value="Na_H_Exchanger"/>
    <property type="match status" value="1"/>
</dbReference>
<dbReference type="PANTHER" id="PTHR10110">
    <property type="entry name" value="SODIUM/HYDROGEN EXCHANGER"/>
    <property type="match status" value="1"/>
</dbReference>
<feature type="transmembrane region" description="Helical" evidence="11">
    <location>
        <begin position="126"/>
        <end position="147"/>
    </location>
</feature>
<dbReference type="SUPFAM" id="SSF51206">
    <property type="entry name" value="cAMP-binding domain-like"/>
    <property type="match status" value="1"/>
</dbReference>
<dbReference type="EMBL" id="NJIH01000003">
    <property type="protein sequence ID" value="OWT63877.1"/>
    <property type="molecule type" value="Genomic_DNA"/>
</dbReference>
<feature type="transmembrane region" description="Helical" evidence="11">
    <location>
        <begin position="315"/>
        <end position="345"/>
    </location>
</feature>
<keyword evidence="5 11" id="KW-1133">Transmembrane helix</keyword>
<dbReference type="GO" id="GO:0051453">
    <property type="term" value="P:regulation of intracellular pH"/>
    <property type="evidence" value="ECO:0007669"/>
    <property type="project" value="TreeGrafter"/>
</dbReference>
<evidence type="ECO:0000256" key="3">
    <source>
        <dbReference type="ARBA" id="ARBA00022475"/>
    </source>
</evidence>
<protein>
    <submittedName>
        <fullName evidence="13">Sodium:proton exchanger</fullName>
    </submittedName>
</protein>
<proteinExistence type="predicted"/>
<dbReference type="Proteomes" id="UP000214603">
    <property type="component" value="Unassembled WGS sequence"/>
</dbReference>
<dbReference type="AlphaFoldDB" id="A0A225MR75"/>
<evidence type="ECO:0000256" key="2">
    <source>
        <dbReference type="ARBA" id="ARBA00022448"/>
    </source>
</evidence>
<dbReference type="OrthoDB" id="9809206at2"/>
<evidence type="ECO:0000256" key="6">
    <source>
        <dbReference type="ARBA" id="ARBA00023053"/>
    </source>
</evidence>
<evidence type="ECO:0000313" key="13">
    <source>
        <dbReference type="EMBL" id="OWT63877.1"/>
    </source>
</evidence>
<sequence length="895" mass="97876">MQVGFWVFGLSGLLALVCFMPPLAGRLHLPYSVLLAILGFVLGVVIHVHGWAPVVASDFLDSLQNFEVSSETFLFVFLPVLLFETALSINVRRLLDDLGPILMMAIVAVVVCTVAVGFSMAAASNYGLIICLMLGAIVATTDPVAVIGVFRDVGAPKRLTTLVEGEALFNDAASISLYSVLLATLFGSSPLSASAVVGGFLVSFLGGGVMGLLMGRLTCWLIMRLRGWPAAEITLTIASAYLTFFISEHYFHVSGVVATVIAGLVVGSTGRTRMSPTTFEQLESAWSQFGFWANSLIFVFAAMLIPRMMDEFTWVQVLLVLLLFVVTFASRAVMVFGVLPLLGLTRFGTKVSPSYRVVMLWGGLRGAVSLALALAVTEQHNVPHEARQFIAVATTGFVLMTLFINGISLRPLINKLRLNQLSPIERTIRNQAQVVALEDLQAQADDIATREHIGAEARARIHAVFDASLTAVSDAQVRQLSTDEKVAVGLAIIASREEEMFFDVLKARIVDWRMAESLLARAERMSDAVRAGGLKGFEDAIAADLRYSVGFRLALRMHYLFGFQGWLARELAYRFMNLMNKRSVAQRLIKFANSEIQPLLGEEATAAIVQAHRRRLALLESAIQALTLQYPSFALWLQESYLGRMARALEQIRYRDMLTEFLITGEVYADLVKQIDSRWSHLDKKPALDIAMSASELIRRVPLFEGISADALKAISKLLKPRLAVPDQPISIHMGRMRAMYFVASGAVSVVLPDQTTMELGTGEFFGEIALISGNEFAMRAQSLGYSRLLMLPGRDFDALLARDPILREKIEAVAKQRLRALAVWQEFQSGVRQYEPLPDIHALAPPQEEAPEAGPVEPAPAPAEPSPEPESEPESRRGPEPRAPGGESPSGSAA</sequence>
<dbReference type="InterPro" id="IPR014710">
    <property type="entry name" value="RmlC-like_jellyroll"/>
</dbReference>